<reference evidence="9 10" key="1">
    <citation type="submission" date="2024-08" db="EMBL/GenBank/DDBJ databases">
        <title>The draft genome of Apodemus speciosus.</title>
        <authorList>
            <person name="Nabeshima K."/>
            <person name="Suzuki S."/>
            <person name="Onuma M."/>
        </authorList>
    </citation>
    <scope>NUCLEOTIDE SEQUENCE [LARGE SCALE GENOMIC DNA]</scope>
    <source>
        <strain evidence="9">IB14-021</strain>
    </source>
</reference>
<evidence type="ECO:0000256" key="5">
    <source>
        <dbReference type="ARBA" id="ARBA00038288"/>
    </source>
</evidence>
<accession>A0ABQ0FB18</accession>
<feature type="compositionally biased region" description="Acidic residues" evidence="7">
    <location>
        <begin position="461"/>
        <end position="480"/>
    </location>
</feature>
<dbReference type="InterPro" id="IPR007034">
    <property type="entry name" value="BMS1_TSR1_C"/>
</dbReference>
<name>A0ABQ0FB18_APOSI</name>
<comment type="function">
    <text evidence="4">Required during maturation of the 40S ribosomal subunit in the nucleolus.</text>
</comment>
<proteinExistence type="inferred from homology"/>
<comment type="similarity">
    <text evidence="5">Belongs to the TRAFAC class translation factor GTPase superfamily. Bms1-like GTPase family. TSR1 subfamily.</text>
</comment>
<evidence type="ECO:0000256" key="7">
    <source>
        <dbReference type="SAM" id="MobiDB-lite"/>
    </source>
</evidence>
<dbReference type="Pfam" id="PF08142">
    <property type="entry name" value="AARP2CN"/>
    <property type="match status" value="1"/>
</dbReference>
<dbReference type="InterPro" id="IPR039761">
    <property type="entry name" value="Bms1/Tsr1"/>
</dbReference>
<gene>
    <name evidence="9" type="ORF">APTSU1_001168000</name>
</gene>
<dbReference type="Proteomes" id="UP001623349">
    <property type="component" value="Unassembled WGS sequence"/>
</dbReference>
<evidence type="ECO:0000259" key="8">
    <source>
        <dbReference type="PROSITE" id="PS51714"/>
    </source>
</evidence>
<feature type="domain" description="Bms1-type G" evidence="8">
    <location>
        <begin position="115"/>
        <end position="276"/>
    </location>
</feature>
<evidence type="ECO:0000256" key="3">
    <source>
        <dbReference type="ARBA" id="ARBA00023242"/>
    </source>
</evidence>
<evidence type="ECO:0000313" key="9">
    <source>
        <dbReference type="EMBL" id="GAB1296445.1"/>
    </source>
</evidence>
<keyword evidence="10" id="KW-1185">Reference proteome</keyword>
<keyword evidence="2" id="KW-0690">Ribosome biogenesis</keyword>
<dbReference type="InterPro" id="IPR030387">
    <property type="entry name" value="G_Bms1/Tsr1_dom"/>
</dbReference>
<dbReference type="PANTHER" id="PTHR12858:SF1">
    <property type="entry name" value="PRE-RRNA-PROCESSING PROTEIN TSR1 HOMOLOG"/>
    <property type="match status" value="1"/>
</dbReference>
<dbReference type="EMBL" id="BAAFST010000011">
    <property type="protein sequence ID" value="GAB1296445.1"/>
    <property type="molecule type" value="Genomic_DNA"/>
</dbReference>
<feature type="compositionally biased region" description="Basic residues" evidence="7">
    <location>
        <begin position="13"/>
        <end position="23"/>
    </location>
</feature>
<dbReference type="PROSITE" id="PS51714">
    <property type="entry name" value="G_BMS1"/>
    <property type="match status" value="1"/>
</dbReference>
<evidence type="ECO:0000256" key="2">
    <source>
        <dbReference type="ARBA" id="ARBA00022517"/>
    </source>
</evidence>
<keyword evidence="3" id="KW-0539">Nucleus</keyword>
<evidence type="ECO:0000313" key="10">
    <source>
        <dbReference type="Proteomes" id="UP001623349"/>
    </source>
</evidence>
<dbReference type="SMART" id="SM00785">
    <property type="entry name" value="AARP2CN"/>
    <property type="match status" value="1"/>
</dbReference>
<feature type="region of interest" description="Disordered" evidence="7">
    <location>
        <begin position="461"/>
        <end position="484"/>
    </location>
</feature>
<organism evidence="9 10">
    <name type="scientific">Apodemus speciosus</name>
    <name type="common">Large Japanese field mouse</name>
    <dbReference type="NCBI Taxonomy" id="105296"/>
    <lineage>
        <taxon>Eukaryota</taxon>
        <taxon>Metazoa</taxon>
        <taxon>Chordata</taxon>
        <taxon>Craniata</taxon>
        <taxon>Vertebrata</taxon>
        <taxon>Euteleostomi</taxon>
        <taxon>Mammalia</taxon>
        <taxon>Eutheria</taxon>
        <taxon>Euarchontoglires</taxon>
        <taxon>Glires</taxon>
        <taxon>Rodentia</taxon>
        <taxon>Myomorpha</taxon>
        <taxon>Muroidea</taxon>
        <taxon>Muridae</taxon>
        <taxon>Murinae</taxon>
        <taxon>Apodemus</taxon>
    </lineage>
</organism>
<sequence length="930" mass="106082">MAAHRSGPLKQQNKAHKGGRHHGGGSAQRDSKGRVGPKILCKKLKKQLSRVDQRHRASQLRKQKRETVREVGVGEAVRLMALDRQSLTLESATRKWAENEDVLAEKRQLGSKDGPPHQVLVVPLHSRISLPEAFKLLQNDDLGTVYLNERGSTHSFMLLCPTLKRRWFFTYARPGDLHTLLDMAKVADTILFLLDPLEGWDSTGDYCLSCLFAQGLPTYTLAVQGLSGLPPKKQIDARKKLNKAVEKRFPEDKLLLLDTQQESGILLRQLANQKQRHLAFRDRRAYLFAHAADFVPSEESGVGGTLKISGYVRGRTLNVNSLLHIVGHGDFQMKQIDAPVDPFPLNPRVIKAQKKPSLAMEVCVTDAAADMEEDLKVLMKADPDQQETLQTEVIPDPMEGEQTWPTEEELDEANDSLKQRPRVVKKVPKGTSSYQAEWILDEGDESDGEGDEYDDMQPEGLMEEESQDGSGEEEEEEECETMTLGESVRDDLYDEKVDEEDEERMLEKYKQERLEEMFPDEMDTPRDVAARIRFQKYRGLKSFRTSPWDPKENLPRDYARIFQFQNFVNTRKRIFKEIEEKEAEGAEVGWYVTLHVSDVPLSVVEHFRQGAPLIAFSLLPYEQKVTCNRVYWGWEDWHKGGKGLDGCGWEGTWLSMSVLNMVVSRNPGNTEPVKAKEELIFHCGFRRFRASPLFSQHTAADKHKFQRFLTADAALVVTVFAPITFPPASVLLFKQKRNGMHSLIATGHLFSVDPDRMVIKRVVLSGHPFKIFTKMAVVQDVMWFKPVELRTKWGRRGHIKEPLGTHGHMKCSFDGKLKSQDTVLMNLYKRVFPKWTYDPYVPEPVPWVKNEDIIHKVPYNRPGIEANAGFDTICYGFWRMKIGGQFSFQFRLVAVICVRGLSGVDLHTRFQGLGKEETHYSTAFVCIKEA</sequence>
<evidence type="ECO:0000256" key="6">
    <source>
        <dbReference type="ARBA" id="ARBA00040070"/>
    </source>
</evidence>
<evidence type="ECO:0000256" key="4">
    <source>
        <dbReference type="ARBA" id="ARBA00037087"/>
    </source>
</evidence>
<protein>
    <recommendedName>
        <fullName evidence="6">Pre-rRNA-processing protein TSR1 homolog</fullName>
    </recommendedName>
</protein>
<dbReference type="PANTHER" id="PTHR12858">
    <property type="entry name" value="RIBOSOME BIOGENESIS PROTEIN"/>
    <property type="match status" value="1"/>
</dbReference>
<dbReference type="InterPro" id="IPR012948">
    <property type="entry name" value="AARP2CN"/>
</dbReference>
<dbReference type="SMART" id="SM01362">
    <property type="entry name" value="DUF663"/>
    <property type="match status" value="1"/>
</dbReference>
<dbReference type="Pfam" id="PF22298">
    <property type="entry name" value="Tsr1_G-like"/>
    <property type="match status" value="1"/>
</dbReference>
<dbReference type="Pfam" id="PF04950">
    <property type="entry name" value="RIBIOP_C"/>
    <property type="match status" value="2"/>
</dbReference>
<comment type="subcellular location">
    <subcellularLocation>
        <location evidence="1">Nucleus</location>
        <location evidence="1">Nucleolus</location>
    </subcellularLocation>
</comment>
<feature type="region of interest" description="Disordered" evidence="7">
    <location>
        <begin position="1"/>
        <end position="66"/>
    </location>
</feature>
<evidence type="ECO:0000256" key="1">
    <source>
        <dbReference type="ARBA" id="ARBA00004604"/>
    </source>
</evidence>
<comment type="caution">
    <text evidence="9">The sequence shown here is derived from an EMBL/GenBank/DDBJ whole genome shotgun (WGS) entry which is preliminary data.</text>
</comment>